<organism evidence="3 4">
    <name type="scientific">Alectoria fallacina</name>
    <dbReference type="NCBI Taxonomy" id="1903189"/>
    <lineage>
        <taxon>Eukaryota</taxon>
        <taxon>Fungi</taxon>
        <taxon>Dikarya</taxon>
        <taxon>Ascomycota</taxon>
        <taxon>Pezizomycotina</taxon>
        <taxon>Lecanoromycetes</taxon>
        <taxon>OSLEUM clade</taxon>
        <taxon>Lecanoromycetidae</taxon>
        <taxon>Lecanorales</taxon>
        <taxon>Lecanorineae</taxon>
        <taxon>Parmeliaceae</taxon>
        <taxon>Alectoria</taxon>
    </lineage>
</organism>
<accession>A0A8H3EEI2</accession>
<feature type="compositionally biased region" description="Basic and acidic residues" evidence="1">
    <location>
        <begin position="37"/>
        <end position="56"/>
    </location>
</feature>
<evidence type="ECO:0000313" key="3">
    <source>
        <dbReference type="EMBL" id="CAF9905666.1"/>
    </source>
</evidence>
<comment type="caution">
    <text evidence="3">The sequence shown here is derived from an EMBL/GenBank/DDBJ whole genome shotgun (WGS) entry which is preliminary data.</text>
</comment>
<dbReference type="InterPro" id="IPR044034">
    <property type="entry name" value="NAC-like_UBA"/>
</dbReference>
<dbReference type="EMBL" id="CAJPDR010000012">
    <property type="protein sequence ID" value="CAF9905666.1"/>
    <property type="molecule type" value="Genomic_DNA"/>
</dbReference>
<feature type="domain" description="Nascent polypeptide-associated complex subunit alpha-like UBA" evidence="2">
    <location>
        <begin position="95"/>
        <end position="133"/>
    </location>
</feature>
<dbReference type="PANTHER" id="PTHR31184:SF2">
    <property type="entry name" value="HUNTINGTIN-INTERACTING PROTEIN K"/>
    <property type="match status" value="1"/>
</dbReference>
<dbReference type="OrthoDB" id="285219at2759"/>
<protein>
    <recommendedName>
        <fullName evidence="2">Nascent polypeptide-associated complex subunit alpha-like UBA domain-containing protein</fullName>
    </recommendedName>
</protein>
<sequence>MAEPQPSSVHEGMDREDPAPLPTSAEDRKAAAAMSSLERRGGDDDDAAARPNKEIDQEALGKAISRLELADKSGTVAAGEKKTKEKEEVEKRAKIKVDQADVTLLVEELDLSKGKATELLKANDGDAVKAMRGFVRAAA</sequence>
<dbReference type="Proteomes" id="UP000664203">
    <property type="component" value="Unassembled WGS sequence"/>
</dbReference>
<dbReference type="AlphaFoldDB" id="A0A8H3EEI2"/>
<proteinExistence type="predicted"/>
<name>A0A8H3EEI2_9LECA</name>
<dbReference type="GO" id="GO:0043066">
    <property type="term" value="P:negative regulation of apoptotic process"/>
    <property type="evidence" value="ECO:0007669"/>
    <property type="project" value="TreeGrafter"/>
</dbReference>
<keyword evidence="4" id="KW-1185">Reference proteome</keyword>
<dbReference type="InterPro" id="IPR052617">
    <property type="entry name" value="Huntingtin-int_K"/>
</dbReference>
<dbReference type="GO" id="GO:0050821">
    <property type="term" value="P:protein stabilization"/>
    <property type="evidence" value="ECO:0007669"/>
    <property type="project" value="TreeGrafter"/>
</dbReference>
<dbReference type="CDD" id="cd14361">
    <property type="entry name" value="UBA_HYPK"/>
    <property type="match status" value="1"/>
</dbReference>
<gene>
    <name evidence="3" type="ORF">ALECFALPRED_001077</name>
</gene>
<evidence type="ECO:0000256" key="1">
    <source>
        <dbReference type="SAM" id="MobiDB-lite"/>
    </source>
</evidence>
<dbReference type="PANTHER" id="PTHR31184">
    <property type="entry name" value="HUNTINGTIN-INTERACTING PROTEIN K FAMILY MEMBER"/>
    <property type="match status" value="1"/>
</dbReference>
<feature type="region of interest" description="Disordered" evidence="1">
    <location>
        <begin position="1"/>
        <end position="58"/>
    </location>
</feature>
<dbReference type="InterPro" id="IPR038922">
    <property type="entry name" value="HYPK_UBA"/>
</dbReference>
<reference evidence="3" key="1">
    <citation type="submission" date="2021-03" db="EMBL/GenBank/DDBJ databases">
        <authorList>
            <person name="Tagirdzhanova G."/>
        </authorList>
    </citation>
    <scope>NUCLEOTIDE SEQUENCE</scope>
</reference>
<dbReference type="Pfam" id="PF19026">
    <property type="entry name" value="UBA_HYPK"/>
    <property type="match status" value="1"/>
</dbReference>
<evidence type="ECO:0000313" key="4">
    <source>
        <dbReference type="Proteomes" id="UP000664203"/>
    </source>
</evidence>
<evidence type="ECO:0000259" key="2">
    <source>
        <dbReference type="Pfam" id="PF19026"/>
    </source>
</evidence>